<feature type="region of interest" description="Disordered" evidence="2">
    <location>
        <begin position="1"/>
        <end position="34"/>
    </location>
</feature>
<feature type="region of interest" description="Disordered" evidence="2">
    <location>
        <begin position="99"/>
        <end position="131"/>
    </location>
</feature>
<reference evidence="3" key="1">
    <citation type="submission" date="2020-07" db="EMBL/GenBank/DDBJ databases">
        <title>Ethylene signaling mediates host invasion by parasitic plants.</title>
        <authorList>
            <person name="Yoshida S."/>
        </authorList>
    </citation>
    <scope>NUCLEOTIDE SEQUENCE</scope>
    <source>
        <strain evidence="3">Okayama</strain>
    </source>
</reference>
<dbReference type="EMBL" id="BMAC01000037">
    <property type="protein sequence ID" value="GFP82116.1"/>
    <property type="molecule type" value="Genomic_DNA"/>
</dbReference>
<feature type="region of interest" description="Disordered" evidence="2">
    <location>
        <begin position="51"/>
        <end position="86"/>
    </location>
</feature>
<keyword evidence="1" id="KW-0175">Coiled coil</keyword>
<protein>
    <recommendedName>
        <fullName evidence="5">DUF3741 domain-containing protein</fullName>
    </recommendedName>
</protein>
<feature type="region of interest" description="Disordered" evidence="2">
    <location>
        <begin position="224"/>
        <end position="246"/>
    </location>
</feature>
<keyword evidence="4" id="KW-1185">Reference proteome</keyword>
<dbReference type="OrthoDB" id="780613at2759"/>
<organism evidence="3 4">
    <name type="scientific">Phtheirospermum japonicum</name>
    <dbReference type="NCBI Taxonomy" id="374723"/>
    <lineage>
        <taxon>Eukaryota</taxon>
        <taxon>Viridiplantae</taxon>
        <taxon>Streptophyta</taxon>
        <taxon>Embryophyta</taxon>
        <taxon>Tracheophyta</taxon>
        <taxon>Spermatophyta</taxon>
        <taxon>Magnoliopsida</taxon>
        <taxon>eudicotyledons</taxon>
        <taxon>Gunneridae</taxon>
        <taxon>Pentapetalae</taxon>
        <taxon>asterids</taxon>
        <taxon>lamiids</taxon>
        <taxon>Lamiales</taxon>
        <taxon>Orobanchaceae</taxon>
        <taxon>Orobanchaceae incertae sedis</taxon>
        <taxon>Phtheirospermum</taxon>
    </lineage>
</organism>
<evidence type="ECO:0000313" key="4">
    <source>
        <dbReference type="Proteomes" id="UP000653305"/>
    </source>
</evidence>
<evidence type="ECO:0008006" key="5">
    <source>
        <dbReference type="Google" id="ProtNLM"/>
    </source>
</evidence>
<dbReference type="PANTHER" id="PTHR37234">
    <property type="entry name" value="OS03G0319200 PROTEIN"/>
    <property type="match status" value="1"/>
</dbReference>
<evidence type="ECO:0000256" key="2">
    <source>
        <dbReference type="SAM" id="MobiDB-lite"/>
    </source>
</evidence>
<dbReference type="AlphaFoldDB" id="A0A830B5C1"/>
<feature type="coiled-coil region" evidence="1">
    <location>
        <begin position="164"/>
        <end position="191"/>
    </location>
</feature>
<comment type="caution">
    <text evidence="3">The sequence shown here is derived from an EMBL/GenBank/DDBJ whole genome shotgun (WGS) entry which is preliminary data.</text>
</comment>
<feature type="compositionally biased region" description="Basic and acidic residues" evidence="2">
    <location>
        <begin position="77"/>
        <end position="86"/>
    </location>
</feature>
<accession>A0A830B5C1</accession>
<proteinExistence type="predicted"/>
<feature type="compositionally biased region" description="Low complexity" evidence="2">
    <location>
        <begin position="7"/>
        <end position="21"/>
    </location>
</feature>
<dbReference type="Proteomes" id="UP000653305">
    <property type="component" value="Unassembled WGS sequence"/>
</dbReference>
<evidence type="ECO:0000256" key="1">
    <source>
        <dbReference type="SAM" id="Coils"/>
    </source>
</evidence>
<sequence length="246" mass="26382">MLKRQESSLSSSRRQAATAAATPPPSETHHAKANGCMSGIFQLFSKYQNPNKRLTFGRKQEKLKPSSPTKTKKSRAAAKDDKIEKQTFDDANRLTCAIKVPRSPTLPPEIRRSSAAAAVLPENPRTPPSSSLVARLMGLDLEDLAAAEKKTPAAAEEDGVTEKRRRLLQALDKCNQDLEALKRIIKAVQTTDVRIQPPVSAGAAMTVHTVGGDAVAEETNIPAGVAEELSRSPPSRNSAVQISTAG</sequence>
<gene>
    <name evidence="3" type="ORF">PHJA_000354900</name>
</gene>
<name>A0A830B5C1_9LAMI</name>
<dbReference type="PANTHER" id="PTHR37234:SF1">
    <property type="entry name" value="OS03G0319200 PROTEIN"/>
    <property type="match status" value="1"/>
</dbReference>
<evidence type="ECO:0000313" key="3">
    <source>
        <dbReference type="EMBL" id="GFP82116.1"/>
    </source>
</evidence>
<feature type="compositionally biased region" description="Polar residues" evidence="2">
    <location>
        <begin position="232"/>
        <end position="246"/>
    </location>
</feature>